<accession>A0ABQ2L520</accession>
<sequence length="106" mass="11910">MKNEKSEVYFMGLAISFKLQKIIDGKAIYNYGLNFNNFEGEIEIDLSETSNSLTEDENRAKIKAILITPCNGEWSDSGLALRVVSKIYKGYIKEQKYIEAGGHHAG</sequence>
<gene>
    <name evidence="1" type="ORF">GCM10010969_27920</name>
</gene>
<name>A0ABQ2L520_9BACL</name>
<dbReference type="EMBL" id="BMLN01000007">
    <property type="protein sequence ID" value="GGO03572.1"/>
    <property type="molecule type" value="Genomic_DNA"/>
</dbReference>
<comment type="caution">
    <text evidence="1">The sequence shown here is derived from an EMBL/GenBank/DDBJ whole genome shotgun (WGS) entry which is preliminary data.</text>
</comment>
<evidence type="ECO:0000313" key="1">
    <source>
        <dbReference type="EMBL" id="GGO03572.1"/>
    </source>
</evidence>
<evidence type="ECO:0000313" key="2">
    <source>
        <dbReference type="Proteomes" id="UP000606653"/>
    </source>
</evidence>
<reference evidence="2" key="1">
    <citation type="journal article" date="2019" name="Int. J. Syst. Evol. Microbiol.">
        <title>The Global Catalogue of Microorganisms (GCM) 10K type strain sequencing project: providing services to taxonomists for standard genome sequencing and annotation.</title>
        <authorList>
            <consortium name="The Broad Institute Genomics Platform"/>
            <consortium name="The Broad Institute Genome Sequencing Center for Infectious Disease"/>
            <person name="Wu L."/>
            <person name="Ma J."/>
        </authorList>
    </citation>
    <scope>NUCLEOTIDE SEQUENCE [LARGE SCALE GENOMIC DNA]</scope>
    <source>
        <strain evidence="2">CGMCC 1.6964</strain>
    </source>
</reference>
<protein>
    <submittedName>
        <fullName evidence="1">Uncharacterized protein</fullName>
    </submittedName>
</protein>
<dbReference type="Proteomes" id="UP000606653">
    <property type="component" value="Unassembled WGS sequence"/>
</dbReference>
<keyword evidence="2" id="KW-1185">Reference proteome</keyword>
<organism evidence="1 2">
    <name type="scientific">Saccharibacillus kuerlensis</name>
    <dbReference type="NCBI Taxonomy" id="459527"/>
    <lineage>
        <taxon>Bacteria</taxon>
        <taxon>Bacillati</taxon>
        <taxon>Bacillota</taxon>
        <taxon>Bacilli</taxon>
        <taxon>Bacillales</taxon>
        <taxon>Paenibacillaceae</taxon>
        <taxon>Saccharibacillus</taxon>
    </lineage>
</organism>
<proteinExistence type="predicted"/>
<dbReference type="RefSeq" id="WP_188669569.1">
    <property type="nucleotide sequence ID" value="NZ_BMLN01000007.1"/>
</dbReference>